<accession>A0A814SWR1</accession>
<organism evidence="4 5">
    <name type="scientific">Adineta ricciae</name>
    <name type="common">Rotifer</name>
    <dbReference type="NCBI Taxonomy" id="249248"/>
    <lineage>
        <taxon>Eukaryota</taxon>
        <taxon>Metazoa</taxon>
        <taxon>Spiralia</taxon>
        <taxon>Gnathifera</taxon>
        <taxon>Rotifera</taxon>
        <taxon>Eurotatoria</taxon>
        <taxon>Bdelloidea</taxon>
        <taxon>Adinetida</taxon>
        <taxon>Adinetidae</taxon>
        <taxon>Adineta</taxon>
    </lineage>
</organism>
<sequence length="219" mass="24261">MAAIWKTILTIVLLYVIVIDANRARRRRQSGLNPQSANPNVPPNTINAATDARQQPMPPNPQILNAQGQPQLNQQQQQLSQGGIGMPRDVNAPQNQVGRQYYPYQNQQYNYGSQGSAYNPYGNSGGYGSQYGSSQYGQYGQGMGQYGSFYQNQYPSSGNFYSGSGYSGSSYNRPGYQSNYYPSSGNFGNYYWNAGEKQIVNRFLVFLCSLLAVTICLIV</sequence>
<keyword evidence="2" id="KW-0812">Transmembrane</keyword>
<feature type="compositionally biased region" description="Low complexity" evidence="1">
    <location>
        <begin position="67"/>
        <end position="81"/>
    </location>
</feature>
<proteinExistence type="predicted"/>
<feature type="transmembrane region" description="Helical" evidence="2">
    <location>
        <begin position="199"/>
        <end position="218"/>
    </location>
</feature>
<dbReference type="Proteomes" id="UP000663852">
    <property type="component" value="Unassembled WGS sequence"/>
</dbReference>
<evidence type="ECO:0000256" key="1">
    <source>
        <dbReference type="SAM" id="MobiDB-lite"/>
    </source>
</evidence>
<evidence type="ECO:0000256" key="3">
    <source>
        <dbReference type="SAM" id="SignalP"/>
    </source>
</evidence>
<evidence type="ECO:0000313" key="5">
    <source>
        <dbReference type="Proteomes" id="UP000663852"/>
    </source>
</evidence>
<protein>
    <submittedName>
        <fullName evidence="4">Uncharacterized protein</fullName>
    </submittedName>
</protein>
<feature type="chain" id="PRO_5032309355" evidence="3">
    <location>
        <begin position="22"/>
        <end position="219"/>
    </location>
</feature>
<name>A0A814SWR1_ADIRI</name>
<comment type="caution">
    <text evidence="4">The sequence shown here is derived from an EMBL/GenBank/DDBJ whole genome shotgun (WGS) entry which is preliminary data.</text>
</comment>
<feature type="signal peptide" evidence="3">
    <location>
        <begin position="1"/>
        <end position="21"/>
    </location>
</feature>
<keyword evidence="2" id="KW-0472">Membrane</keyword>
<dbReference type="AlphaFoldDB" id="A0A814SWR1"/>
<keyword evidence="3" id="KW-0732">Signal</keyword>
<reference evidence="4" key="1">
    <citation type="submission" date="2021-02" db="EMBL/GenBank/DDBJ databases">
        <authorList>
            <person name="Nowell W R."/>
        </authorList>
    </citation>
    <scope>NUCLEOTIDE SEQUENCE</scope>
</reference>
<feature type="region of interest" description="Disordered" evidence="1">
    <location>
        <begin position="28"/>
        <end position="94"/>
    </location>
</feature>
<dbReference type="OrthoDB" id="10666274at2759"/>
<gene>
    <name evidence="4" type="ORF">EDS130_LOCUS22569</name>
</gene>
<evidence type="ECO:0000256" key="2">
    <source>
        <dbReference type="SAM" id="Phobius"/>
    </source>
</evidence>
<dbReference type="EMBL" id="CAJNOJ010000119">
    <property type="protein sequence ID" value="CAF1150197.1"/>
    <property type="molecule type" value="Genomic_DNA"/>
</dbReference>
<keyword evidence="2" id="KW-1133">Transmembrane helix</keyword>
<evidence type="ECO:0000313" key="4">
    <source>
        <dbReference type="EMBL" id="CAF1150197.1"/>
    </source>
</evidence>
<feature type="compositionally biased region" description="Polar residues" evidence="1">
    <location>
        <begin position="30"/>
        <end position="48"/>
    </location>
</feature>